<dbReference type="EMBL" id="BIMN01000002">
    <property type="protein sequence ID" value="GCE63588.1"/>
    <property type="molecule type" value="Genomic_DNA"/>
</dbReference>
<reference evidence="1 2" key="1">
    <citation type="submission" date="2019-01" db="EMBL/GenBank/DDBJ databases">
        <title>Draft genome sequences of Candidatus Mycoplasma haemohominis SWG34-3 identified from a patient with pyrexia, anemia and liver dysfunction.</title>
        <authorList>
            <person name="Sekizuka T."/>
            <person name="Hattori N."/>
            <person name="Katano H."/>
            <person name="Takuma T."/>
            <person name="Ito T."/>
            <person name="Arai N."/>
            <person name="Yanai R."/>
            <person name="Ishii S."/>
            <person name="Miura Y."/>
            <person name="Tokunaga T."/>
            <person name="Watanabe H."/>
            <person name="Nomura N."/>
            <person name="Eguchi J."/>
            <person name="Arai T."/>
            <person name="Hasegawa H."/>
            <person name="Nakamaki T."/>
            <person name="Wakita T."/>
            <person name="Niki Y."/>
            <person name="Kuroda M."/>
        </authorList>
    </citation>
    <scope>NUCLEOTIDE SEQUENCE [LARGE SCALE GENOMIC DNA]</scope>
    <source>
        <strain evidence="1">SWG34-3</strain>
    </source>
</reference>
<accession>A0A478FPZ2</accession>
<gene>
    <name evidence="1" type="ORF">MHSWG343_05850</name>
</gene>
<sequence length="367" mass="42129">MKVFSEFFNHYGIPLLFVGSTGTGIKLYFAKAGYLTNSQLSEIKFVLPEKKHKYSDEITNAGFTLVTSSTTDEVMQNIIFQRLFPNKDVTFSYSKGQVFAGSTEVKFEAKVFKTKNGKELKTISKPDKKYVEDFRKACLSALDKEYQDDKDKDGPNSKELARLREWCTEPKIKDVLSRHKFTLLKTDENNKEDDAYWQEIIKGGWFSNTGGTKYWEKQTFIKEEEDLKKIIGDQKTGFTGEEVKPEQIAVLKKACKAALDKEFTRENFYLTKDLIDNVEPTTPELKVDLFQEAALFCSKPISAKEYIEKAMQGIAYTTVQTPANTEYCEISEKNISEWKTNNPLDGKTFWCGVKLLYEKSKNHQPSK</sequence>
<name>A0A478FPZ2_9MOLU</name>
<comment type="caution">
    <text evidence="1">The sequence shown here is derived from an EMBL/GenBank/DDBJ whole genome shotgun (WGS) entry which is preliminary data.</text>
</comment>
<evidence type="ECO:0000313" key="1">
    <source>
        <dbReference type="EMBL" id="GCE63588.1"/>
    </source>
</evidence>
<protein>
    <submittedName>
        <fullName evidence="1">Uncharacterized protein</fullName>
    </submittedName>
</protein>
<evidence type="ECO:0000313" key="2">
    <source>
        <dbReference type="Proteomes" id="UP000324831"/>
    </source>
</evidence>
<organism evidence="1 2">
    <name type="scientific">Candidatus Mycoplasma haematohominis</name>
    <dbReference type="NCBI Taxonomy" id="1494318"/>
    <lineage>
        <taxon>Bacteria</taxon>
        <taxon>Bacillati</taxon>
        <taxon>Mycoplasmatota</taxon>
        <taxon>Mollicutes</taxon>
        <taxon>Mycoplasmataceae</taxon>
        <taxon>Mycoplasma</taxon>
    </lineage>
</organism>
<dbReference type="AlphaFoldDB" id="A0A478FPZ2"/>
<proteinExistence type="predicted"/>
<dbReference type="Proteomes" id="UP000324831">
    <property type="component" value="Unassembled WGS sequence"/>
</dbReference>